<dbReference type="AlphaFoldDB" id="A0AAV6WZ12"/>
<evidence type="ECO:0000313" key="1">
    <source>
        <dbReference type="EMBL" id="KAG8373084.1"/>
    </source>
</evidence>
<accession>A0AAV6WZ12</accession>
<organism evidence="1 2">
    <name type="scientific">Buddleja alternifolia</name>
    <dbReference type="NCBI Taxonomy" id="168488"/>
    <lineage>
        <taxon>Eukaryota</taxon>
        <taxon>Viridiplantae</taxon>
        <taxon>Streptophyta</taxon>
        <taxon>Embryophyta</taxon>
        <taxon>Tracheophyta</taxon>
        <taxon>Spermatophyta</taxon>
        <taxon>Magnoliopsida</taxon>
        <taxon>eudicotyledons</taxon>
        <taxon>Gunneridae</taxon>
        <taxon>Pentapetalae</taxon>
        <taxon>asterids</taxon>
        <taxon>lamiids</taxon>
        <taxon>Lamiales</taxon>
        <taxon>Scrophulariaceae</taxon>
        <taxon>Buddlejeae</taxon>
        <taxon>Buddleja</taxon>
    </lineage>
</organism>
<proteinExistence type="predicted"/>
<dbReference type="Proteomes" id="UP000826271">
    <property type="component" value="Unassembled WGS sequence"/>
</dbReference>
<dbReference type="EMBL" id="WHWC01000012">
    <property type="protein sequence ID" value="KAG8373084.1"/>
    <property type="molecule type" value="Genomic_DNA"/>
</dbReference>
<dbReference type="Pfam" id="PF03140">
    <property type="entry name" value="DUF247"/>
    <property type="match status" value="1"/>
</dbReference>
<dbReference type="InterPro" id="IPR004158">
    <property type="entry name" value="DUF247_pln"/>
</dbReference>
<comment type="caution">
    <text evidence="1">The sequence shown here is derived from an EMBL/GenBank/DDBJ whole genome shotgun (WGS) entry which is preliminary data.</text>
</comment>
<sequence length="132" mass="15522">MSKLKDRLVMHINEFFFQDKDWLYNQIVKRIDEVRSHCVGVRVTMINNKALVQSILRDAWSFSKDVKELQESGIIFSTLGSDEGVASIFKEIDTYGMDTILVFQDVKMRVEEYCCSKAKDMERFLRFEDGYL</sequence>
<keyword evidence="2" id="KW-1185">Reference proteome</keyword>
<evidence type="ECO:0000313" key="2">
    <source>
        <dbReference type="Proteomes" id="UP000826271"/>
    </source>
</evidence>
<reference evidence="1" key="1">
    <citation type="submission" date="2019-10" db="EMBL/GenBank/DDBJ databases">
        <authorList>
            <person name="Zhang R."/>
            <person name="Pan Y."/>
            <person name="Wang J."/>
            <person name="Ma R."/>
            <person name="Yu S."/>
        </authorList>
    </citation>
    <scope>NUCLEOTIDE SEQUENCE</scope>
    <source>
        <strain evidence="1">LA-IB0</strain>
        <tissue evidence="1">Leaf</tissue>
    </source>
</reference>
<gene>
    <name evidence="1" type="ORF">BUALT_Bualt12G0133900</name>
</gene>
<name>A0AAV6WZ12_9LAMI</name>
<protein>
    <submittedName>
        <fullName evidence="1">Uncharacterized protein</fullName>
    </submittedName>
</protein>